<dbReference type="AlphaFoldDB" id="A0A370U5E7"/>
<dbReference type="EMBL" id="QKRA01000011">
    <property type="protein sequence ID" value="RDL42983.1"/>
    <property type="molecule type" value="Genomic_DNA"/>
</dbReference>
<dbReference type="PANTHER" id="PTHR45138">
    <property type="entry name" value="REGULATORY COMPONENTS OF SENSORY TRANSDUCTION SYSTEM"/>
    <property type="match status" value="1"/>
</dbReference>
<proteinExistence type="predicted"/>
<comment type="catalytic activity">
    <reaction evidence="3">
        <text>2 GTP = 3',3'-c-di-GMP + 2 diphosphate</text>
        <dbReference type="Rhea" id="RHEA:24898"/>
        <dbReference type="ChEBI" id="CHEBI:33019"/>
        <dbReference type="ChEBI" id="CHEBI:37565"/>
        <dbReference type="ChEBI" id="CHEBI:58805"/>
        <dbReference type="EC" id="2.7.7.65"/>
    </reaction>
</comment>
<gene>
    <name evidence="5" type="ORF">DN730_16775</name>
</gene>
<dbReference type="GO" id="GO:0052621">
    <property type="term" value="F:diguanylate cyclase activity"/>
    <property type="evidence" value="ECO:0007669"/>
    <property type="project" value="UniProtKB-EC"/>
</dbReference>
<dbReference type="NCBIfam" id="TIGR00254">
    <property type="entry name" value="GGDEF"/>
    <property type="match status" value="1"/>
</dbReference>
<feature type="domain" description="GGDEF" evidence="4">
    <location>
        <begin position="183"/>
        <end position="312"/>
    </location>
</feature>
<dbReference type="PANTHER" id="PTHR45138:SF9">
    <property type="entry name" value="DIGUANYLATE CYCLASE DGCM-RELATED"/>
    <property type="match status" value="1"/>
</dbReference>
<accession>A0A370U5E7</accession>
<organism evidence="5 6">
    <name type="scientific">Marinomonas piezotolerans</name>
    <dbReference type="NCBI Taxonomy" id="2213058"/>
    <lineage>
        <taxon>Bacteria</taxon>
        <taxon>Pseudomonadati</taxon>
        <taxon>Pseudomonadota</taxon>
        <taxon>Gammaproteobacteria</taxon>
        <taxon>Oceanospirillales</taxon>
        <taxon>Oceanospirillaceae</taxon>
        <taxon>Marinomonas</taxon>
    </lineage>
</organism>
<evidence type="ECO:0000256" key="3">
    <source>
        <dbReference type="ARBA" id="ARBA00034247"/>
    </source>
</evidence>
<comment type="caution">
    <text evidence="5">The sequence shown here is derived from an EMBL/GenBank/DDBJ whole genome shotgun (WGS) entry which is preliminary data.</text>
</comment>
<dbReference type="OrthoDB" id="9803824at2"/>
<dbReference type="SUPFAM" id="SSF55073">
    <property type="entry name" value="Nucleotide cyclase"/>
    <property type="match status" value="1"/>
</dbReference>
<dbReference type="InterPro" id="IPR000160">
    <property type="entry name" value="GGDEF_dom"/>
</dbReference>
<dbReference type="EC" id="2.7.7.65" evidence="2"/>
<reference evidence="5 6" key="1">
    <citation type="submission" date="2018-06" db="EMBL/GenBank/DDBJ databases">
        <title>Marinomonas sp. YLB-05 draft genome sequence.</title>
        <authorList>
            <person name="Yu L."/>
            <person name="Tang X."/>
        </authorList>
    </citation>
    <scope>NUCLEOTIDE SEQUENCE [LARGE SCALE GENOMIC DNA]</scope>
    <source>
        <strain evidence="5 6">YLB-05</strain>
    </source>
</reference>
<evidence type="ECO:0000256" key="1">
    <source>
        <dbReference type="ARBA" id="ARBA00001946"/>
    </source>
</evidence>
<dbReference type="FunFam" id="3.30.70.270:FF:000001">
    <property type="entry name" value="Diguanylate cyclase domain protein"/>
    <property type="match status" value="1"/>
</dbReference>
<dbReference type="Gene3D" id="3.30.70.270">
    <property type="match status" value="1"/>
</dbReference>
<evidence type="ECO:0000313" key="5">
    <source>
        <dbReference type="EMBL" id="RDL42983.1"/>
    </source>
</evidence>
<dbReference type="SMART" id="SM00267">
    <property type="entry name" value="GGDEF"/>
    <property type="match status" value="1"/>
</dbReference>
<dbReference type="InterPro" id="IPR029787">
    <property type="entry name" value="Nucleotide_cyclase"/>
</dbReference>
<comment type="cofactor">
    <cofactor evidence="1">
        <name>Mg(2+)</name>
        <dbReference type="ChEBI" id="CHEBI:18420"/>
    </cofactor>
</comment>
<dbReference type="InterPro" id="IPR050469">
    <property type="entry name" value="Diguanylate_Cyclase"/>
</dbReference>
<protein>
    <recommendedName>
        <fullName evidence="2">diguanylate cyclase</fullName>
        <ecNumber evidence="2">2.7.7.65</ecNumber>
    </recommendedName>
</protein>
<dbReference type="Pfam" id="PF00990">
    <property type="entry name" value="GGDEF"/>
    <property type="match status" value="1"/>
</dbReference>
<dbReference type="CDD" id="cd01949">
    <property type="entry name" value="GGDEF"/>
    <property type="match status" value="1"/>
</dbReference>
<sequence length="332" mass="38327">MSISNNILHHIENFTAQRDKELLAFSLLKSIRNILSPAQSSIITLNKRDEPTMEITLTGGDRCTFNHSNIELSPEVRKSIDYMNAWHLEEFVDAYEDHHLSIHLLKQSRQHAQYLIVTLDKKPSKSENYIIKGMLSIYSNFSSLLIEAQTDELTGLMNRKTFEESIVKLHNNQNTDDSSQNDQSNWIAIIDLDHFKSINDNYGHLYGDEVLIHVSRVMQHTFRMDDLLFRFGGEEFVVLMKHRTKQECEDLLETLRQNVQQIQLPKIDAISVSIGACQFQEDIFHITLIDQADQALYYSKQNGRNRVTFFDHVVSEGLAVDSQVHSGDIDLF</sequence>
<dbReference type="PROSITE" id="PS50887">
    <property type="entry name" value="GGDEF"/>
    <property type="match status" value="1"/>
</dbReference>
<dbReference type="GO" id="GO:0043709">
    <property type="term" value="P:cell adhesion involved in single-species biofilm formation"/>
    <property type="evidence" value="ECO:0007669"/>
    <property type="project" value="TreeGrafter"/>
</dbReference>
<dbReference type="GO" id="GO:1902201">
    <property type="term" value="P:negative regulation of bacterial-type flagellum-dependent cell motility"/>
    <property type="evidence" value="ECO:0007669"/>
    <property type="project" value="TreeGrafter"/>
</dbReference>
<name>A0A370U5E7_9GAMM</name>
<evidence type="ECO:0000256" key="2">
    <source>
        <dbReference type="ARBA" id="ARBA00012528"/>
    </source>
</evidence>
<dbReference type="Proteomes" id="UP000254326">
    <property type="component" value="Unassembled WGS sequence"/>
</dbReference>
<evidence type="ECO:0000313" key="6">
    <source>
        <dbReference type="Proteomes" id="UP000254326"/>
    </source>
</evidence>
<dbReference type="GO" id="GO:0005886">
    <property type="term" value="C:plasma membrane"/>
    <property type="evidence" value="ECO:0007669"/>
    <property type="project" value="TreeGrafter"/>
</dbReference>
<dbReference type="RefSeq" id="WP_115469300.1">
    <property type="nucleotide sequence ID" value="NZ_QKRA01000011.1"/>
</dbReference>
<keyword evidence="6" id="KW-1185">Reference proteome</keyword>
<evidence type="ECO:0000259" key="4">
    <source>
        <dbReference type="PROSITE" id="PS50887"/>
    </source>
</evidence>
<dbReference type="InterPro" id="IPR043128">
    <property type="entry name" value="Rev_trsase/Diguanyl_cyclase"/>
</dbReference>